<comment type="caution">
    <text evidence="4">The sequence shown here is derived from an EMBL/GenBank/DDBJ whole genome shotgun (WGS) entry which is preliminary data.</text>
</comment>
<dbReference type="EMBL" id="LUCM01008822">
    <property type="protein sequence ID" value="KAA0187871.1"/>
    <property type="molecule type" value="Genomic_DNA"/>
</dbReference>
<comment type="similarity">
    <text evidence="2">Belongs to the HFCD (homooligomeric flavin containing Cys decarboxylase) superfamily.</text>
</comment>
<proteinExistence type="inferred from homology"/>
<protein>
    <submittedName>
        <fullName evidence="4">Phosphopantothenoylcysteine decarboxylase</fullName>
    </submittedName>
</protein>
<dbReference type="Pfam" id="PF02441">
    <property type="entry name" value="Flavoprotein"/>
    <property type="match status" value="1"/>
</dbReference>
<evidence type="ECO:0000313" key="4">
    <source>
        <dbReference type="EMBL" id="KAA0187871.1"/>
    </source>
</evidence>
<dbReference type="PANTHER" id="PTHR14359">
    <property type="entry name" value="HOMO-OLIGOMERIC FLAVIN CONTAINING CYS DECARBOXYLASE FAMILY"/>
    <property type="match status" value="1"/>
</dbReference>
<dbReference type="Proteomes" id="UP000728185">
    <property type="component" value="Unassembled WGS sequence"/>
</dbReference>
<dbReference type="PANTHER" id="PTHR14359:SF6">
    <property type="entry name" value="PHOSPHOPANTOTHENOYLCYSTEINE DECARBOXYLASE"/>
    <property type="match status" value="1"/>
</dbReference>
<dbReference type="SUPFAM" id="SSF52507">
    <property type="entry name" value="Homo-oligomeric flavin-containing Cys decarboxylases, HFCD"/>
    <property type="match status" value="1"/>
</dbReference>
<gene>
    <name evidence="4" type="ORF">FBUS_05532</name>
</gene>
<organism evidence="4 5">
    <name type="scientific">Fasciolopsis buskii</name>
    <dbReference type="NCBI Taxonomy" id="27845"/>
    <lineage>
        <taxon>Eukaryota</taxon>
        <taxon>Metazoa</taxon>
        <taxon>Spiralia</taxon>
        <taxon>Lophotrochozoa</taxon>
        <taxon>Platyhelminthes</taxon>
        <taxon>Trematoda</taxon>
        <taxon>Digenea</taxon>
        <taxon>Plagiorchiida</taxon>
        <taxon>Echinostomata</taxon>
        <taxon>Echinostomatoidea</taxon>
        <taxon>Fasciolidae</taxon>
        <taxon>Fasciolopsis</taxon>
    </lineage>
</organism>
<keyword evidence="5" id="KW-1185">Reference proteome</keyword>
<dbReference type="GO" id="GO:0015937">
    <property type="term" value="P:coenzyme A biosynthetic process"/>
    <property type="evidence" value="ECO:0007669"/>
    <property type="project" value="UniProtKB-KW"/>
</dbReference>
<dbReference type="InterPro" id="IPR003382">
    <property type="entry name" value="Flavoprotein"/>
</dbReference>
<name>A0A8E0VH62_9TREM</name>
<dbReference type="GO" id="GO:0010181">
    <property type="term" value="F:FMN binding"/>
    <property type="evidence" value="ECO:0007669"/>
    <property type="project" value="TreeGrafter"/>
</dbReference>
<evidence type="ECO:0000259" key="3">
    <source>
        <dbReference type="Pfam" id="PF02441"/>
    </source>
</evidence>
<evidence type="ECO:0000256" key="2">
    <source>
        <dbReference type="ARBA" id="ARBA00038350"/>
    </source>
</evidence>
<dbReference type="AlphaFoldDB" id="A0A8E0VH62"/>
<evidence type="ECO:0000256" key="1">
    <source>
        <dbReference type="ARBA" id="ARBA00022993"/>
    </source>
</evidence>
<dbReference type="Gene3D" id="3.40.50.1950">
    <property type="entry name" value="Flavin prenyltransferase-like"/>
    <property type="match status" value="1"/>
</dbReference>
<dbReference type="GO" id="GO:0004633">
    <property type="term" value="F:phosphopantothenoylcysteine decarboxylase activity"/>
    <property type="evidence" value="ECO:0007669"/>
    <property type="project" value="TreeGrafter"/>
</dbReference>
<evidence type="ECO:0000313" key="5">
    <source>
        <dbReference type="Proteomes" id="UP000728185"/>
    </source>
</evidence>
<dbReference type="GO" id="GO:0071513">
    <property type="term" value="C:phosphopantothenoylcysteine decarboxylase complex"/>
    <property type="evidence" value="ECO:0007669"/>
    <property type="project" value="TreeGrafter"/>
</dbReference>
<accession>A0A8E0VH62</accession>
<sequence length="204" mass="22408">MIRNTEIDGGFRKDNILLGVTGSVASIKTANLVDVLESAGYSVRVMCTENAAQFFNAAELPIPVFRDADEWSSWTKRGDPVMHIELCKWASILLLAPLTANTMAKITAGLADNLVTSVCRAWHYPNRTDKHAFFAPAMNTAMWEHPCTRDQVTKLVDTYGWIMIPPIEKTLICGVHGIGAMAEPSTILQHLQDAAGNLHESQGK</sequence>
<dbReference type="OrthoDB" id="1532798at2759"/>
<dbReference type="InterPro" id="IPR036551">
    <property type="entry name" value="Flavin_trans-like"/>
</dbReference>
<reference evidence="4" key="1">
    <citation type="submission" date="2019-05" db="EMBL/GenBank/DDBJ databases">
        <title>Annotation for the trematode Fasciolopsis buski.</title>
        <authorList>
            <person name="Choi Y.-J."/>
        </authorList>
    </citation>
    <scope>NUCLEOTIDE SEQUENCE</scope>
    <source>
        <strain evidence="4">HT</strain>
        <tissue evidence="4">Whole worm</tissue>
    </source>
</reference>
<feature type="domain" description="Flavoprotein" evidence="3">
    <location>
        <begin position="15"/>
        <end position="193"/>
    </location>
</feature>
<keyword evidence="1" id="KW-0173">Coenzyme A biosynthesis</keyword>